<keyword evidence="2" id="KW-0547">Nucleotide-binding</keyword>
<proteinExistence type="predicted"/>
<reference evidence="2 3" key="1">
    <citation type="submission" date="2019-01" db="EMBL/GenBank/DDBJ databases">
        <title>Novel species of Nocardioides.</title>
        <authorList>
            <person name="Liu Q."/>
            <person name="Xin Y.-H."/>
        </authorList>
    </citation>
    <scope>NUCLEOTIDE SEQUENCE [LARGE SCALE GENOMIC DNA]</scope>
    <source>
        <strain evidence="2 3">HLT3-15</strain>
    </source>
</reference>
<dbReference type="RefSeq" id="WP_129479269.1">
    <property type="nucleotide sequence ID" value="NZ_SDWS01000013.1"/>
</dbReference>
<dbReference type="EMBL" id="SDWS01000013">
    <property type="protein sequence ID" value="RYB88526.1"/>
    <property type="molecule type" value="Genomic_DNA"/>
</dbReference>
<dbReference type="Gene3D" id="3.40.50.300">
    <property type="entry name" value="P-loop containing nucleotide triphosphate hydrolases"/>
    <property type="match status" value="1"/>
</dbReference>
<dbReference type="InterPro" id="IPR003593">
    <property type="entry name" value="AAA+_ATPase"/>
</dbReference>
<feature type="domain" description="AAA+ ATPase" evidence="1">
    <location>
        <begin position="20"/>
        <end position="144"/>
    </location>
</feature>
<evidence type="ECO:0000313" key="2">
    <source>
        <dbReference type="EMBL" id="RYB88526.1"/>
    </source>
</evidence>
<protein>
    <submittedName>
        <fullName evidence="2">ATP-binding protein</fullName>
    </submittedName>
</protein>
<dbReference type="Proteomes" id="UP000291838">
    <property type="component" value="Unassembled WGS sequence"/>
</dbReference>
<dbReference type="GO" id="GO:0016887">
    <property type="term" value="F:ATP hydrolysis activity"/>
    <property type="evidence" value="ECO:0007669"/>
    <property type="project" value="InterPro"/>
</dbReference>
<dbReference type="GO" id="GO:0005524">
    <property type="term" value="F:ATP binding"/>
    <property type="evidence" value="ECO:0007669"/>
    <property type="project" value="UniProtKB-KW"/>
</dbReference>
<gene>
    <name evidence="2" type="ORF">EUA06_20540</name>
</gene>
<keyword evidence="3" id="KW-1185">Reference proteome</keyword>
<sequence>MDVRIGTTLDGQAARFDISNPRTLLLVGDVGRGKTTTARYLTRWWLANTARHAHVYAQTPSEWADLLCSVERPDQLHRQVERACRPRTCLVVIDDMDLVDDEQLALLPLGTGTTILTSHGGNNFTGQTLLGADLSCVGLVRPNHSDASEAAVLDGQGRLDWPIDTVAVIADQRGPVDFPCHRWQAPGCASMAAAL</sequence>
<dbReference type="Pfam" id="PF13401">
    <property type="entry name" value="AAA_22"/>
    <property type="match status" value="1"/>
</dbReference>
<dbReference type="InterPro" id="IPR049945">
    <property type="entry name" value="AAA_22"/>
</dbReference>
<name>A0A4Q2RJU8_9ACTN</name>
<organism evidence="2 3">
    <name type="scientific">Nocardioides glacieisoli</name>
    <dbReference type="NCBI Taxonomy" id="1168730"/>
    <lineage>
        <taxon>Bacteria</taxon>
        <taxon>Bacillati</taxon>
        <taxon>Actinomycetota</taxon>
        <taxon>Actinomycetes</taxon>
        <taxon>Propionibacteriales</taxon>
        <taxon>Nocardioidaceae</taxon>
        <taxon>Nocardioides</taxon>
    </lineage>
</organism>
<keyword evidence="2" id="KW-0067">ATP-binding</keyword>
<dbReference type="OrthoDB" id="3786463at2"/>
<dbReference type="InterPro" id="IPR027417">
    <property type="entry name" value="P-loop_NTPase"/>
</dbReference>
<accession>A0A4Q2RJU8</accession>
<dbReference type="AlphaFoldDB" id="A0A4Q2RJU8"/>
<dbReference type="SMART" id="SM00382">
    <property type="entry name" value="AAA"/>
    <property type="match status" value="1"/>
</dbReference>
<evidence type="ECO:0000259" key="1">
    <source>
        <dbReference type="SMART" id="SM00382"/>
    </source>
</evidence>
<dbReference type="SUPFAM" id="SSF52540">
    <property type="entry name" value="P-loop containing nucleoside triphosphate hydrolases"/>
    <property type="match status" value="1"/>
</dbReference>
<comment type="caution">
    <text evidence="2">The sequence shown here is derived from an EMBL/GenBank/DDBJ whole genome shotgun (WGS) entry which is preliminary data.</text>
</comment>
<evidence type="ECO:0000313" key="3">
    <source>
        <dbReference type="Proteomes" id="UP000291838"/>
    </source>
</evidence>